<proteinExistence type="predicted"/>
<dbReference type="InterPro" id="IPR008948">
    <property type="entry name" value="L-Aspartase-like"/>
</dbReference>
<evidence type="ECO:0000256" key="1">
    <source>
        <dbReference type="ARBA" id="ARBA00001494"/>
    </source>
</evidence>
<dbReference type="Pfam" id="PF10415">
    <property type="entry name" value="FumaraseC_C"/>
    <property type="match status" value="1"/>
</dbReference>
<dbReference type="InterPro" id="IPR022761">
    <property type="entry name" value="Fumarate_lyase_N"/>
</dbReference>
<dbReference type="STRING" id="321763.SAMN04488692_10574"/>
<sequence>MRQEKDLLGEKKIREEAYHGIHTARAAENFSLTGRQVNPELIRAIAAIKQAAAIVNHDLGDLSREKKEAVVQACEEIRRDELEEEFILDALQGGAGTSTNMMINEVIANRAIEILGGQKGEYDLVHPNNDVNKAQSTNDVYPTALRIAGLRLLPWLTEEVSRLQETLQEKEREFADILKLGRTQLQDAVPVTLGQEFSAYAEAISRDRWRIYKVKERLKKVNLGGTAVGTGLNAPRKYIFNVIRELRNITGLGLAHAENMIDNTQNLDVFVEISGLLKTLAVDLNKLADDLRLLSSGPRGGLGEIELPQVQAGSSIMPGKINPVIPEAVNQAAFTVISNDQAITLAAQSGQLELNAMIPLLADKLLDNIQILKRTVKMFRKKCIGGIEANREQCETLLEESMSLLTALNPHIGYELTTEIAREVKSTDKNVRDVVLEKDIFTEEKLNEILSPENMTRPGISGTVDFK</sequence>
<dbReference type="GO" id="GO:0006099">
    <property type="term" value="P:tricarboxylic acid cycle"/>
    <property type="evidence" value="ECO:0007669"/>
    <property type="project" value="InterPro"/>
</dbReference>
<dbReference type="Gene3D" id="1.10.40.30">
    <property type="entry name" value="Fumarase/aspartase (C-terminal domain)"/>
    <property type="match status" value="1"/>
</dbReference>
<dbReference type="CDD" id="cd01357">
    <property type="entry name" value="Aspartase"/>
    <property type="match status" value="1"/>
</dbReference>
<dbReference type="InterPro" id="IPR018951">
    <property type="entry name" value="Fumarase_C_C"/>
</dbReference>
<dbReference type="GO" id="GO:0005829">
    <property type="term" value="C:cytosol"/>
    <property type="evidence" value="ECO:0007669"/>
    <property type="project" value="TreeGrafter"/>
</dbReference>
<dbReference type="PANTHER" id="PTHR42696:SF2">
    <property type="entry name" value="ASPARTATE AMMONIA-LYASE"/>
    <property type="match status" value="1"/>
</dbReference>
<feature type="coiled-coil region" evidence="5">
    <location>
        <begin position="153"/>
        <end position="180"/>
    </location>
</feature>
<dbReference type="Gene3D" id="1.20.200.10">
    <property type="entry name" value="Fumarase/aspartase (Central domain)"/>
    <property type="match status" value="1"/>
</dbReference>
<dbReference type="InterPro" id="IPR020557">
    <property type="entry name" value="Fumarate_lyase_CS"/>
</dbReference>
<evidence type="ECO:0000313" key="9">
    <source>
        <dbReference type="Proteomes" id="UP000199476"/>
    </source>
</evidence>
<keyword evidence="3" id="KW-0028">Amino-acid biosynthesis</keyword>
<dbReference type="Gene3D" id="1.10.275.10">
    <property type="entry name" value="Fumarase/aspartase (N-terminal domain)"/>
    <property type="match status" value="1"/>
</dbReference>
<evidence type="ECO:0000256" key="2">
    <source>
        <dbReference type="ARBA" id="ARBA00012992"/>
    </source>
</evidence>
<dbReference type="Proteomes" id="UP000199476">
    <property type="component" value="Unassembled WGS sequence"/>
</dbReference>
<dbReference type="NCBIfam" id="NF008909">
    <property type="entry name" value="PRK12273.1"/>
    <property type="match status" value="1"/>
</dbReference>
<reference evidence="8 9" key="1">
    <citation type="submission" date="2016-10" db="EMBL/GenBank/DDBJ databases">
        <authorList>
            <person name="de Groot N.N."/>
        </authorList>
    </citation>
    <scope>NUCLEOTIDE SEQUENCE [LARGE SCALE GENOMIC DNA]</scope>
    <source>
        <strain evidence="8 9">SLAS-1</strain>
    </source>
</reference>
<evidence type="ECO:0000259" key="7">
    <source>
        <dbReference type="Pfam" id="PF10415"/>
    </source>
</evidence>
<evidence type="ECO:0000259" key="6">
    <source>
        <dbReference type="Pfam" id="PF00206"/>
    </source>
</evidence>
<evidence type="ECO:0000256" key="3">
    <source>
        <dbReference type="ARBA" id="ARBA00022605"/>
    </source>
</evidence>
<keyword evidence="5" id="KW-0175">Coiled coil</keyword>
<dbReference type="PROSITE" id="PS00163">
    <property type="entry name" value="FUMARATE_LYASES"/>
    <property type="match status" value="1"/>
</dbReference>
<gene>
    <name evidence="8" type="ORF">SAMN04488692_10574</name>
</gene>
<dbReference type="GO" id="GO:0008797">
    <property type="term" value="F:aspartate ammonia-lyase activity"/>
    <property type="evidence" value="ECO:0007669"/>
    <property type="project" value="UniProtKB-EC"/>
</dbReference>
<dbReference type="FunFam" id="1.10.40.30:FF:000002">
    <property type="entry name" value="Fumarate hydratase class II"/>
    <property type="match status" value="1"/>
</dbReference>
<dbReference type="GO" id="GO:0008652">
    <property type="term" value="P:amino acid biosynthetic process"/>
    <property type="evidence" value="ECO:0007669"/>
    <property type="project" value="UniProtKB-KW"/>
</dbReference>
<dbReference type="InterPro" id="IPR024083">
    <property type="entry name" value="Fumarase/histidase_N"/>
</dbReference>
<dbReference type="InterPro" id="IPR051546">
    <property type="entry name" value="Aspartate_Ammonia-Lyase"/>
</dbReference>
<dbReference type="EC" id="4.3.1.1" evidence="2"/>
<dbReference type="GO" id="GO:0006531">
    <property type="term" value="P:aspartate metabolic process"/>
    <property type="evidence" value="ECO:0007669"/>
    <property type="project" value="TreeGrafter"/>
</dbReference>
<keyword evidence="4 8" id="KW-0456">Lyase</keyword>
<evidence type="ECO:0000313" key="8">
    <source>
        <dbReference type="EMBL" id="SDL51734.1"/>
    </source>
</evidence>
<dbReference type="EMBL" id="FNGO01000005">
    <property type="protein sequence ID" value="SDL51734.1"/>
    <property type="molecule type" value="Genomic_DNA"/>
</dbReference>
<dbReference type="SUPFAM" id="SSF48557">
    <property type="entry name" value="L-aspartase-like"/>
    <property type="match status" value="1"/>
</dbReference>
<dbReference type="InterPro" id="IPR000362">
    <property type="entry name" value="Fumarate_lyase_fam"/>
</dbReference>
<feature type="domain" description="Fumarase C C-terminal" evidence="7">
    <location>
        <begin position="404"/>
        <end position="457"/>
    </location>
</feature>
<evidence type="ECO:0000256" key="4">
    <source>
        <dbReference type="ARBA" id="ARBA00023239"/>
    </source>
</evidence>
<comment type="catalytic activity">
    <reaction evidence="1">
        <text>L-aspartate = fumarate + NH4(+)</text>
        <dbReference type="Rhea" id="RHEA:16601"/>
        <dbReference type="ChEBI" id="CHEBI:28938"/>
        <dbReference type="ChEBI" id="CHEBI:29806"/>
        <dbReference type="ChEBI" id="CHEBI:29991"/>
        <dbReference type="EC" id="4.3.1.1"/>
    </reaction>
</comment>
<dbReference type="FunFam" id="1.10.275.10:FF:000001">
    <property type="entry name" value="Fumarate hydratase, mitochondrial"/>
    <property type="match status" value="1"/>
</dbReference>
<evidence type="ECO:0000256" key="5">
    <source>
        <dbReference type="SAM" id="Coils"/>
    </source>
</evidence>
<dbReference type="FunFam" id="1.20.200.10:FF:000001">
    <property type="entry name" value="Fumarate hydratase, mitochondrial"/>
    <property type="match status" value="1"/>
</dbReference>
<accession>A0A1G9KQ84</accession>
<dbReference type="AlphaFoldDB" id="A0A1G9KQ84"/>
<name>A0A1G9KQ84_9FIRM</name>
<dbReference type="RefSeq" id="WP_200769690.1">
    <property type="nucleotide sequence ID" value="NZ_FNGO01000005.1"/>
</dbReference>
<dbReference type="PANTHER" id="PTHR42696">
    <property type="entry name" value="ASPARTATE AMMONIA-LYASE"/>
    <property type="match status" value="1"/>
</dbReference>
<dbReference type="Pfam" id="PF00206">
    <property type="entry name" value="Lyase_1"/>
    <property type="match status" value="1"/>
</dbReference>
<keyword evidence="9" id="KW-1185">Reference proteome</keyword>
<feature type="domain" description="Fumarate lyase N-terminal" evidence="6">
    <location>
        <begin position="10"/>
        <end position="337"/>
    </location>
</feature>
<protein>
    <recommendedName>
        <fullName evidence="2">aspartate ammonia-lyase</fullName>
        <ecNumber evidence="2">4.3.1.1</ecNumber>
    </recommendedName>
</protein>
<dbReference type="PRINTS" id="PR00149">
    <property type="entry name" value="FUMRATELYASE"/>
</dbReference>
<organism evidence="8 9">
    <name type="scientific">Halarsenatibacter silvermanii</name>
    <dbReference type="NCBI Taxonomy" id="321763"/>
    <lineage>
        <taxon>Bacteria</taxon>
        <taxon>Bacillati</taxon>
        <taxon>Bacillota</taxon>
        <taxon>Clostridia</taxon>
        <taxon>Halanaerobiales</taxon>
        <taxon>Halarsenatibacteraceae</taxon>
        <taxon>Halarsenatibacter</taxon>
    </lineage>
</organism>